<sequence length="212" mass="21890">MDTMTDPAPHRRTDDQHYLTRTRAFFAERAATWDVKFGDDMPAYAAAVHAAAIPAGAAVADVGCGTGRALPALRAAVGPGGTVLGIDVTAEMLTTARDLGRAAGAYLVLADARHLPLPDAALGAVFAAGLLNHLPDARAGLAELARVTAAGGRLVLFHPSGRAVLAARHGRTPSPDEPLAQTPLREALHASGWALDSYDDGARFCALATRTG</sequence>
<dbReference type="AlphaFoldDB" id="A0A8J3JIS5"/>
<dbReference type="Gene3D" id="3.40.50.150">
    <property type="entry name" value="Vaccinia Virus protein VP39"/>
    <property type="match status" value="1"/>
</dbReference>
<dbReference type="InterPro" id="IPR029063">
    <property type="entry name" value="SAM-dependent_MTases_sf"/>
</dbReference>
<dbReference type="EMBL" id="BONF01000047">
    <property type="protein sequence ID" value="GIF85491.1"/>
    <property type="molecule type" value="Genomic_DNA"/>
</dbReference>
<feature type="domain" description="Methyltransferase type 11" evidence="1">
    <location>
        <begin position="61"/>
        <end position="156"/>
    </location>
</feature>
<organism evidence="2 3">
    <name type="scientific">Catellatospora bangladeshensis</name>
    <dbReference type="NCBI Taxonomy" id="310355"/>
    <lineage>
        <taxon>Bacteria</taxon>
        <taxon>Bacillati</taxon>
        <taxon>Actinomycetota</taxon>
        <taxon>Actinomycetes</taxon>
        <taxon>Micromonosporales</taxon>
        <taxon>Micromonosporaceae</taxon>
        <taxon>Catellatospora</taxon>
    </lineage>
</organism>
<reference evidence="2 3" key="1">
    <citation type="submission" date="2021-01" db="EMBL/GenBank/DDBJ databases">
        <title>Whole genome shotgun sequence of Catellatospora bangladeshensis NBRC 107357.</title>
        <authorList>
            <person name="Komaki H."/>
            <person name="Tamura T."/>
        </authorList>
    </citation>
    <scope>NUCLEOTIDE SEQUENCE [LARGE SCALE GENOMIC DNA]</scope>
    <source>
        <strain evidence="2 3">NBRC 107357</strain>
    </source>
</reference>
<keyword evidence="3" id="KW-1185">Reference proteome</keyword>
<accession>A0A8J3JIS5</accession>
<gene>
    <name evidence="2" type="ORF">Cba03nite_68400</name>
</gene>
<dbReference type="PANTHER" id="PTHR43591:SF24">
    <property type="entry name" value="2-METHOXY-6-POLYPRENYL-1,4-BENZOQUINOL METHYLASE, MITOCHONDRIAL"/>
    <property type="match status" value="1"/>
</dbReference>
<dbReference type="Pfam" id="PF08241">
    <property type="entry name" value="Methyltransf_11"/>
    <property type="match status" value="1"/>
</dbReference>
<protein>
    <submittedName>
        <fullName evidence="2">Methyltransferase</fullName>
    </submittedName>
</protein>
<dbReference type="CDD" id="cd02440">
    <property type="entry name" value="AdoMet_MTases"/>
    <property type="match status" value="1"/>
</dbReference>
<evidence type="ECO:0000313" key="2">
    <source>
        <dbReference type="EMBL" id="GIF85491.1"/>
    </source>
</evidence>
<keyword evidence="2" id="KW-0489">Methyltransferase</keyword>
<dbReference type="GO" id="GO:0032259">
    <property type="term" value="P:methylation"/>
    <property type="evidence" value="ECO:0007669"/>
    <property type="project" value="UniProtKB-KW"/>
</dbReference>
<proteinExistence type="predicted"/>
<comment type="caution">
    <text evidence="2">The sequence shown here is derived from an EMBL/GenBank/DDBJ whole genome shotgun (WGS) entry which is preliminary data.</text>
</comment>
<dbReference type="SUPFAM" id="SSF53335">
    <property type="entry name" value="S-adenosyl-L-methionine-dependent methyltransferases"/>
    <property type="match status" value="1"/>
</dbReference>
<keyword evidence="2" id="KW-0808">Transferase</keyword>
<evidence type="ECO:0000259" key="1">
    <source>
        <dbReference type="Pfam" id="PF08241"/>
    </source>
</evidence>
<evidence type="ECO:0000313" key="3">
    <source>
        <dbReference type="Proteomes" id="UP000601223"/>
    </source>
</evidence>
<dbReference type="GO" id="GO:0008757">
    <property type="term" value="F:S-adenosylmethionine-dependent methyltransferase activity"/>
    <property type="evidence" value="ECO:0007669"/>
    <property type="project" value="InterPro"/>
</dbReference>
<dbReference type="PANTHER" id="PTHR43591">
    <property type="entry name" value="METHYLTRANSFERASE"/>
    <property type="match status" value="1"/>
</dbReference>
<dbReference type="Proteomes" id="UP000601223">
    <property type="component" value="Unassembled WGS sequence"/>
</dbReference>
<name>A0A8J3JIS5_9ACTN</name>
<dbReference type="InterPro" id="IPR013216">
    <property type="entry name" value="Methyltransf_11"/>
</dbReference>